<dbReference type="RefSeq" id="XP_001875221.1">
    <property type="nucleotide sequence ID" value="XM_001875186.1"/>
</dbReference>
<dbReference type="Proteomes" id="UP000001194">
    <property type="component" value="Unassembled WGS sequence"/>
</dbReference>
<dbReference type="PROSITE" id="PS50097">
    <property type="entry name" value="BTB"/>
    <property type="match status" value="1"/>
</dbReference>
<dbReference type="InParanoid" id="B0CUF4"/>
<feature type="domain" description="BTB" evidence="1">
    <location>
        <begin position="118"/>
        <end position="190"/>
    </location>
</feature>
<organism evidence="3">
    <name type="scientific">Laccaria bicolor (strain S238N-H82 / ATCC MYA-4686)</name>
    <name type="common">Bicoloured deceiver</name>
    <name type="synonym">Laccaria laccata var. bicolor</name>
    <dbReference type="NCBI Taxonomy" id="486041"/>
    <lineage>
        <taxon>Eukaryota</taxon>
        <taxon>Fungi</taxon>
        <taxon>Dikarya</taxon>
        <taxon>Basidiomycota</taxon>
        <taxon>Agaricomycotina</taxon>
        <taxon>Agaricomycetes</taxon>
        <taxon>Agaricomycetidae</taxon>
        <taxon>Agaricales</taxon>
        <taxon>Agaricineae</taxon>
        <taxon>Hydnangiaceae</taxon>
        <taxon>Laccaria</taxon>
    </lineage>
</organism>
<dbReference type="OrthoDB" id="3227959at2759"/>
<proteinExistence type="predicted"/>
<dbReference type="STRING" id="486041.B0CUF4"/>
<dbReference type="KEGG" id="lbc:LACBIDRAFT_321863"/>
<dbReference type="EMBL" id="DS547092">
    <property type="protein sequence ID" value="EDR14662.1"/>
    <property type="molecule type" value="Genomic_DNA"/>
</dbReference>
<dbReference type="InterPro" id="IPR011333">
    <property type="entry name" value="SKP1/BTB/POZ_sf"/>
</dbReference>
<protein>
    <submittedName>
        <fullName evidence="2">Predicted protein</fullName>
    </submittedName>
</protein>
<dbReference type="GeneID" id="6070822"/>
<evidence type="ECO:0000259" key="1">
    <source>
        <dbReference type="PROSITE" id="PS50097"/>
    </source>
</evidence>
<dbReference type="Gene3D" id="3.30.710.10">
    <property type="entry name" value="Potassium Channel Kv1.1, Chain A"/>
    <property type="match status" value="1"/>
</dbReference>
<dbReference type="AlphaFoldDB" id="B0CUF4"/>
<accession>B0CUF4</accession>
<dbReference type="SMART" id="SM00225">
    <property type="entry name" value="BTB"/>
    <property type="match status" value="1"/>
</dbReference>
<gene>
    <name evidence="2" type="ORF">LACBIDRAFT_321863</name>
</gene>
<evidence type="ECO:0000313" key="3">
    <source>
        <dbReference type="Proteomes" id="UP000001194"/>
    </source>
</evidence>
<dbReference type="InterPro" id="IPR000210">
    <property type="entry name" value="BTB/POZ_dom"/>
</dbReference>
<evidence type="ECO:0000313" key="2">
    <source>
        <dbReference type="EMBL" id="EDR14662.1"/>
    </source>
</evidence>
<dbReference type="HOGENOM" id="CLU_033082_1_1_1"/>
<reference evidence="2 3" key="1">
    <citation type="journal article" date="2008" name="Nature">
        <title>The genome of Laccaria bicolor provides insights into mycorrhizal symbiosis.</title>
        <authorList>
            <person name="Martin F."/>
            <person name="Aerts A."/>
            <person name="Ahren D."/>
            <person name="Brun A."/>
            <person name="Danchin E.G.J."/>
            <person name="Duchaussoy F."/>
            <person name="Gibon J."/>
            <person name="Kohler A."/>
            <person name="Lindquist E."/>
            <person name="Pereda V."/>
            <person name="Salamov A."/>
            <person name="Shapiro H.J."/>
            <person name="Wuyts J."/>
            <person name="Blaudez D."/>
            <person name="Buee M."/>
            <person name="Brokstein P."/>
            <person name="Canbaeck B."/>
            <person name="Cohen D."/>
            <person name="Courty P.E."/>
            <person name="Coutinho P.M."/>
            <person name="Delaruelle C."/>
            <person name="Detter J.C."/>
            <person name="Deveau A."/>
            <person name="DiFazio S."/>
            <person name="Duplessis S."/>
            <person name="Fraissinet-Tachet L."/>
            <person name="Lucic E."/>
            <person name="Frey-Klett P."/>
            <person name="Fourrey C."/>
            <person name="Feussner I."/>
            <person name="Gay G."/>
            <person name="Grimwood J."/>
            <person name="Hoegger P.J."/>
            <person name="Jain P."/>
            <person name="Kilaru S."/>
            <person name="Labbe J."/>
            <person name="Lin Y.C."/>
            <person name="Legue V."/>
            <person name="Le Tacon F."/>
            <person name="Marmeisse R."/>
            <person name="Melayah D."/>
            <person name="Montanini B."/>
            <person name="Muratet M."/>
            <person name="Nehls U."/>
            <person name="Niculita-Hirzel H."/>
            <person name="Oudot-Le Secq M.P."/>
            <person name="Peter M."/>
            <person name="Quesneville H."/>
            <person name="Rajashekar B."/>
            <person name="Reich M."/>
            <person name="Rouhier N."/>
            <person name="Schmutz J."/>
            <person name="Yin T."/>
            <person name="Chalot M."/>
            <person name="Henrissat B."/>
            <person name="Kuees U."/>
            <person name="Lucas S."/>
            <person name="Van de Peer Y."/>
            <person name="Podila G.K."/>
            <person name="Polle A."/>
            <person name="Pukkila P.J."/>
            <person name="Richardson P.M."/>
            <person name="Rouze P."/>
            <person name="Sanders I.R."/>
            <person name="Stajich J.E."/>
            <person name="Tunlid A."/>
            <person name="Tuskan G."/>
            <person name="Grigoriev I.V."/>
        </authorList>
    </citation>
    <scope>NUCLEOTIDE SEQUENCE [LARGE SCALE GENOMIC DNA]</scope>
    <source>
        <strain evidence="3">S238N-H82 / ATCC MYA-4686</strain>
    </source>
</reference>
<keyword evidence="3" id="KW-1185">Reference proteome</keyword>
<sequence>MTNMSVHTILACKPPDIDISIGPSIYFSEMGASEASSSKPSLQPVASPIKYSDVNLHRTSLQGKRQKSFLKVPDTKSTSLACFTKDNVNQFDTFTSDATICDADSGTQLQRHSDLWFEDGSVICRAENTLFCVHMSQLARHSLFFRDMFALPQPAEPKSLDGVSRQHIPVIYLYDTAEDVGNLLTALYDGPSFGNNDQNDFRIVSGILRLSTKYIVDSLRAKALAHLSTAWPSSLRAWDLREDLARAYELESTTPGAHLYPHPFLIINLAREVDAPSLLTAAFYDLSRCSYAQIFEPSEDEALYRPSGPPPPLSTSDMQRLCLGKEGAQHAITSLIHAMGNGQSIRQHQPHTAHNHIRRSSGQSSTVCVSAAACRKDFSELVDLATQHYLFDRERGCYDPLYVAEELGQLKSAEFSECKACAKSLESWAARSFAGMPSLISNTGINPAKGTPFLPGYDSFPHGLVSSTYSHTAGAFCSLSLQFKATTESIRSVNVLWLQNPLLETVAPFTNTLLDT</sequence>
<name>B0CUF4_LACBS</name>